<dbReference type="OrthoDB" id="4940591at2759"/>
<accession>A0A8H4KIW2</accession>
<feature type="non-terminal residue" evidence="4">
    <location>
        <position position="208"/>
    </location>
</feature>
<proteinExistence type="predicted"/>
<name>A0A8H4KIW2_9HYPO</name>
<sequence>MKAPTVLLLLQATIAAASIFDTIFPSEKPTVTRDDRECLFSDFYPYWSAVTPTGALSTALLSYGDVLQKDCPWTDTDVQGLPKCTYPPLSDWCSFSDAAPKTLLPAWSSYASSASAWWEENKQDIVQGARDCPRRWWNKMINVPYAYARLNNTISWGACYARAHAQVEANPTGQLKAPKTPAPTAPTATTATNGQGASVTHPQATGKA</sequence>
<dbReference type="InterPro" id="IPR056637">
    <property type="entry name" value="DUF7735"/>
</dbReference>
<dbReference type="AlphaFoldDB" id="A0A8H4KIW2"/>
<protein>
    <recommendedName>
        <fullName evidence="3">DUF7735 domain-containing protein</fullName>
    </recommendedName>
</protein>
<keyword evidence="5" id="KW-1185">Reference proteome</keyword>
<evidence type="ECO:0000313" key="4">
    <source>
        <dbReference type="EMBL" id="KAF4450548.1"/>
    </source>
</evidence>
<feature type="region of interest" description="Disordered" evidence="1">
    <location>
        <begin position="172"/>
        <end position="208"/>
    </location>
</feature>
<keyword evidence="2" id="KW-0732">Signal</keyword>
<dbReference type="Proteomes" id="UP000605986">
    <property type="component" value="Unassembled WGS sequence"/>
</dbReference>
<evidence type="ECO:0000313" key="5">
    <source>
        <dbReference type="Proteomes" id="UP000605986"/>
    </source>
</evidence>
<evidence type="ECO:0000259" key="3">
    <source>
        <dbReference type="Pfam" id="PF24870"/>
    </source>
</evidence>
<dbReference type="Pfam" id="PF24870">
    <property type="entry name" value="DUF7735"/>
    <property type="match status" value="1"/>
</dbReference>
<gene>
    <name evidence="4" type="ORF">F53441_6328</name>
</gene>
<reference evidence="4" key="1">
    <citation type="submission" date="2020-01" db="EMBL/GenBank/DDBJ databases">
        <title>Identification and distribution of gene clusters putatively required for synthesis of sphingolipid metabolism inhibitors in phylogenetically diverse species of the filamentous fungus Fusarium.</title>
        <authorList>
            <person name="Kim H.-S."/>
            <person name="Busman M."/>
            <person name="Brown D.W."/>
            <person name="Divon H."/>
            <person name="Uhlig S."/>
            <person name="Proctor R.H."/>
        </authorList>
    </citation>
    <scope>NUCLEOTIDE SEQUENCE</scope>
    <source>
        <strain evidence="4">NRRL 53441</strain>
    </source>
</reference>
<evidence type="ECO:0000256" key="2">
    <source>
        <dbReference type="SAM" id="SignalP"/>
    </source>
</evidence>
<evidence type="ECO:0000256" key="1">
    <source>
        <dbReference type="SAM" id="MobiDB-lite"/>
    </source>
</evidence>
<feature type="compositionally biased region" description="Polar residues" evidence="1">
    <location>
        <begin position="193"/>
        <end position="208"/>
    </location>
</feature>
<comment type="caution">
    <text evidence="4">The sequence shown here is derived from an EMBL/GenBank/DDBJ whole genome shotgun (WGS) entry which is preliminary data.</text>
</comment>
<organism evidence="4 5">
    <name type="scientific">Fusarium austroafricanum</name>
    <dbReference type="NCBI Taxonomy" id="2364996"/>
    <lineage>
        <taxon>Eukaryota</taxon>
        <taxon>Fungi</taxon>
        <taxon>Dikarya</taxon>
        <taxon>Ascomycota</taxon>
        <taxon>Pezizomycotina</taxon>
        <taxon>Sordariomycetes</taxon>
        <taxon>Hypocreomycetidae</taxon>
        <taxon>Hypocreales</taxon>
        <taxon>Nectriaceae</taxon>
        <taxon>Fusarium</taxon>
        <taxon>Fusarium concolor species complex</taxon>
    </lineage>
</organism>
<feature type="chain" id="PRO_5034425985" description="DUF7735 domain-containing protein" evidence="2">
    <location>
        <begin position="18"/>
        <end position="208"/>
    </location>
</feature>
<feature type="signal peptide" evidence="2">
    <location>
        <begin position="1"/>
        <end position="17"/>
    </location>
</feature>
<feature type="domain" description="DUF7735" evidence="3">
    <location>
        <begin position="23"/>
        <end position="168"/>
    </location>
</feature>
<dbReference type="EMBL" id="JAADJG010000245">
    <property type="protein sequence ID" value="KAF4450548.1"/>
    <property type="molecule type" value="Genomic_DNA"/>
</dbReference>